<dbReference type="Proteomes" id="UP000013523">
    <property type="component" value="Chromosome"/>
</dbReference>
<name>R4KD72_CLOPA</name>
<dbReference type="Gene3D" id="3.30.70.20">
    <property type="match status" value="1"/>
</dbReference>
<dbReference type="PATRIC" id="fig|86416.3.peg.3708"/>
<accession>R4KD72</accession>
<feature type="domain" description="4Fe-4S ferredoxin-type" evidence="1">
    <location>
        <begin position="53"/>
        <end position="82"/>
    </location>
</feature>
<dbReference type="RefSeq" id="WP_015616772.1">
    <property type="nucleotide sequence ID" value="NC_021182.1"/>
</dbReference>
<dbReference type="SUPFAM" id="SSF54862">
    <property type="entry name" value="4Fe-4S ferredoxins"/>
    <property type="match status" value="1"/>
</dbReference>
<dbReference type="HOGENOM" id="CLU_2327293_0_0_9"/>
<dbReference type="STRING" id="86416.Clopa_3710"/>
<dbReference type="eggNOG" id="COG1143">
    <property type="taxonomic scope" value="Bacteria"/>
</dbReference>
<evidence type="ECO:0000313" key="2">
    <source>
        <dbReference type="EMBL" id="AGK98489.1"/>
    </source>
</evidence>
<keyword evidence="3" id="KW-1185">Reference proteome</keyword>
<proteinExistence type="predicted"/>
<dbReference type="OrthoDB" id="9795268at2"/>
<protein>
    <recommendedName>
        <fullName evidence="1">4Fe-4S ferredoxin-type domain-containing protein</fullName>
    </recommendedName>
</protein>
<dbReference type="InterPro" id="IPR017896">
    <property type="entry name" value="4Fe4S_Fe-S-bd"/>
</dbReference>
<dbReference type="Pfam" id="PF12838">
    <property type="entry name" value="Fer4_7"/>
    <property type="match status" value="1"/>
</dbReference>
<sequence>MYSGNAKNNLRGKLPSKMPWVIPVNCEGCGSCVNNCKTGGLKMIKTNIDGVYVPWLIEPEKCSGCGRCSEACVMGAISMTSYVEDAMFRFLKQKPIILT</sequence>
<dbReference type="KEGG" id="cpas:Clopa_3710"/>
<gene>
    <name evidence="2" type="ORF">Clopa_3710</name>
</gene>
<feature type="domain" description="4Fe-4S ferredoxin-type" evidence="1">
    <location>
        <begin position="17"/>
        <end position="46"/>
    </location>
</feature>
<reference evidence="2 3" key="1">
    <citation type="submission" date="2012-01" db="EMBL/GenBank/DDBJ databases">
        <title>Complete sequence of chromosome of Clostridium pasteurianum BC1.</title>
        <authorList>
            <consortium name="US DOE Joint Genome Institute"/>
            <person name="Lucas S."/>
            <person name="Han J."/>
            <person name="Lapidus A."/>
            <person name="Cheng J.-F."/>
            <person name="Goodwin L."/>
            <person name="Pitluck S."/>
            <person name="Peters L."/>
            <person name="Mikhailova N."/>
            <person name="Teshima H."/>
            <person name="Detter J.C."/>
            <person name="Han C."/>
            <person name="Tapia R."/>
            <person name="Land M."/>
            <person name="Hauser L."/>
            <person name="Kyrpides N."/>
            <person name="Ivanova N."/>
            <person name="Pagani I."/>
            <person name="Dunn J."/>
            <person name="Taghavi S."/>
            <person name="Francis A."/>
            <person name="van der Lelie D."/>
            <person name="Woyke T."/>
        </authorList>
    </citation>
    <scope>NUCLEOTIDE SEQUENCE [LARGE SCALE GENOMIC DNA]</scope>
    <source>
        <strain evidence="2 3">BC1</strain>
    </source>
</reference>
<dbReference type="AlphaFoldDB" id="R4KD72"/>
<evidence type="ECO:0000259" key="1">
    <source>
        <dbReference type="PROSITE" id="PS51379"/>
    </source>
</evidence>
<organism evidence="2 3">
    <name type="scientific">Clostridium pasteurianum BC1</name>
    <dbReference type="NCBI Taxonomy" id="86416"/>
    <lineage>
        <taxon>Bacteria</taxon>
        <taxon>Bacillati</taxon>
        <taxon>Bacillota</taxon>
        <taxon>Clostridia</taxon>
        <taxon>Eubacteriales</taxon>
        <taxon>Clostridiaceae</taxon>
        <taxon>Clostridium</taxon>
    </lineage>
</organism>
<dbReference type="EMBL" id="CP003261">
    <property type="protein sequence ID" value="AGK98489.1"/>
    <property type="molecule type" value="Genomic_DNA"/>
</dbReference>
<dbReference type="PROSITE" id="PS51379">
    <property type="entry name" value="4FE4S_FER_2"/>
    <property type="match status" value="2"/>
</dbReference>
<evidence type="ECO:0000313" key="3">
    <source>
        <dbReference type="Proteomes" id="UP000013523"/>
    </source>
</evidence>